<feature type="region of interest" description="Disordered" evidence="1">
    <location>
        <begin position="1"/>
        <end position="135"/>
    </location>
</feature>
<accession>A0A7H8QPP7</accession>
<organism evidence="2 3">
    <name type="scientific">Talaromyces rugulosus</name>
    <name type="common">Penicillium rugulosum</name>
    <dbReference type="NCBI Taxonomy" id="121627"/>
    <lineage>
        <taxon>Eukaryota</taxon>
        <taxon>Fungi</taxon>
        <taxon>Dikarya</taxon>
        <taxon>Ascomycota</taxon>
        <taxon>Pezizomycotina</taxon>
        <taxon>Eurotiomycetes</taxon>
        <taxon>Eurotiomycetidae</taxon>
        <taxon>Eurotiales</taxon>
        <taxon>Trichocomaceae</taxon>
        <taxon>Talaromyces</taxon>
        <taxon>Talaromyces sect. Islandici</taxon>
    </lineage>
</organism>
<keyword evidence="3" id="KW-1185">Reference proteome</keyword>
<proteinExistence type="predicted"/>
<protein>
    <submittedName>
        <fullName evidence="2">Uncharacterized protein</fullName>
    </submittedName>
</protein>
<evidence type="ECO:0000313" key="3">
    <source>
        <dbReference type="Proteomes" id="UP000509510"/>
    </source>
</evidence>
<reference evidence="3" key="1">
    <citation type="submission" date="2020-06" db="EMBL/GenBank/DDBJ databases">
        <title>A chromosome-scale genome assembly of Talaromyces rugulosus W13939.</title>
        <authorList>
            <person name="Wang B."/>
            <person name="Guo L."/>
            <person name="Ye K."/>
            <person name="Wang L."/>
        </authorList>
    </citation>
    <scope>NUCLEOTIDE SEQUENCE [LARGE SCALE GENOMIC DNA]</scope>
    <source>
        <strain evidence="3">W13939</strain>
    </source>
</reference>
<evidence type="ECO:0000256" key="1">
    <source>
        <dbReference type="SAM" id="MobiDB-lite"/>
    </source>
</evidence>
<dbReference type="AlphaFoldDB" id="A0A7H8QPP7"/>
<dbReference type="Proteomes" id="UP000509510">
    <property type="component" value="Chromosome I"/>
</dbReference>
<name>A0A7H8QPP7_TALRU</name>
<evidence type="ECO:0000313" key="2">
    <source>
        <dbReference type="EMBL" id="QKX55123.1"/>
    </source>
</evidence>
<dbReference type="KEGG" id="trg:TRUGW13939_02215"/>
<sequence>MGPRKIRSKKSEEMLKNMSSARNRLSMIPEDDTVTKPGTKNKDDKTQFEDVAASLNVLVGNPHLPQMEERPSSRRGHHSSLPVKSSLPGESLQQESSVASDAVRPWPQAFGGTPRGQSQPPPTPSAGTPRGRFDFRPVPFLNKGQVTYNGQTQFNTNISITIIWNDEKIWGQFTIDNGYGFGYIRAGMKSGWKLAKDGETVTFHWRGLGNGEKVPPGDMTKSKFKLLKECEEISGVMGPMDKHGRMNWALSKDGNTYLEAKKFKFSGVRQAKSEIDEEGAWKGWDIF</sequence>
<gene>
    <name evidence="2" type="ORF">TRUGW13939_02215</name>
</gene>
<dbReference type="GeneID" id="55989724"/>
<dbReference type="RefSeq" id="XP_035341302.1">
    <property type="nucleotide sequence ID" value="XM_035485409.1"/>
</dbReference>
<dbReference type="EMBL" id="CP055898">
    <property type="protein sequence ID" value="QKX55123.1"/>
    <property type="molecule type" value="Genomic_DNA"/>
</dbReference>